<dbReference type="AlphaFoldDB" id="A0A371GYL8"/>
<feature type="region of interest" description="Disordered" evidence="1">
    <location>
        <begin position="1"/>
        <end position="24"/>
    </location>
</feature>
<dbReference type="EMBL" id="QJKJ01004098">
    <property type="protein sequence ID" value="RDX95563.1"/>
    <property type="molecule type" value="Genomic_DNA"/>
</dbReference>
<feature type="compositionally biased region" description="Polar residues" evidence="1">
    <location>
        <begin position="1"/>
        <end position="12"/>
    </location>
</feature>
<feature type="non-terminal residue" evidence="2">
    <location>
        <position position="1"/>
    </location>
</feature>
<feature type="region of interest" description="Disordered" evidence="1">
    <location>
        <begin position="152"/>
        <end position="194"/>
    </location>
</feature>
<dbReference type="Proteomes" id="UP000257109">
    <property type="component" value="Unassembled WGS sequence"/>
</dbReference>
<feature type="compositionally biased region" description="Polar residues" evidence="1">
    <location>
        <begin position="185"/>
        <end position="194"/>
    </location>
</feature>
<accession>A0A371GYL8</accession>
<protein>
    <submittedName>
        <fullName evidence="2">Uncharacterized protein</fullName>
    </submittedName>
</protein>
<name>A0A371GYL8_MUCPR</name>
<comment type="caution">
    <text evidence="2">The sequence shown here is derived from an EMBL/GenBank/DDBJ whole genome shotgun (WGS) entry which is preliminary data.</text>
</comment>
<feature type="compositionally biased region" description="Basic and acidic residues" evidence="1">
    <location>
        <begin position="170"/>
        <end position="184"/>
    </location>
</feature>
<feature type="compositionally biased region" description="Basic and acidic residues" evidence="1">
    <location>
        <begin position="13"/>
        <end position="24"/>
    </location>
</feature>
<evidence type="ECO:0000313" key="2">
    <source>
        <dbReference type="EMBL" id="RDX95563.1"/>
    </source>
</evidence>
<organism evidence="2 3">
    <name type="scientific">Mucuna pruriens</name>
    <name type="common">Velvet bean</name>
    <name type="synonym">Dolichos pruriens</name>
    <dbReference type="NCBI Taxonomy" id="157652"/>
    <lineage>
        <taxon>Eukaryota</taxon>
        <taxon>Viridiplantae</taxon>
        <taxon>Streptophyta</taxon>
        <taxon>Embryophyta</taxon>
        <taxon>Tracheophyta</taxon>
        <taxon>Spermatophyta</taxon>
        <taxon>Magnoliopsida</taxon>
        <taxon>eudicotyledons</taxon>
        <taxon>Gunneridae</taxon>
        <taxon>Pentapetalae</taxon>
        <taxon>rosids</taxon>
        <taxon>fabids</taxon>
        <taxon>Fabales</taxon>
        <taxon>Fabaceae</taxon>
        <taxon>Papilionoideae</taxon>
        <taxon>50 kb inversion clade</taxon>
        <taxon>NPAAA clade</taxon>
        <taxon>indigoferoid/millettioid clade</taxon>
        <taxon>Phaseoleae</taxon>
        <taxon>Mucuna</taxon>
    </lineage>
</organism>
<sequence length="194" mass="21628">MVSDCSRLQNMVKTDRRASRSTRRDGAMVGSIASNFADLVVVGERMELGIRRGKLAKANSNKLPLEKRKGVGPNPHCLHETGPSIARVEARGGNALQTSSNPVSEKLRHQCQVSLPWRERRPCHRKMLEPETQGPRSFRWWFAQFPKSRAECVKQPSPSPRGAVASAISHENRERAEIPNRRGEINSSTEAVAL</sequence>
<gene>
    <name evidence="2" type="ORF">CR513_21894</name>
</gene>
<reference evidence="2" key="1">
    <citation type="submission" date="2018-05" db="EMBL/GenBank/DDBJ databases">
        <title>Draft genome of Mucuna pruriens seed.</title>
        <authorList>
            <person name="Nnadi N.E."/>
            <person name="Vos R."/>
            <person name="Hasami M.H."/>
            <person name="Devisetty U.K."/>
            <person name="Aguiy J.C."/>
        </authorList>
    </citation>
    <scope>NUCLEOTIDE SEQUENCE [LARGE SCALE GENOMIC DNA]</scope>
    <source>
        <strain evidence="2">JCA_2017</strain>
    </source>
</reference>
<evidence type="ECO:0000313" key="3">
    <source>
        <dbReference type="Proteomes" id="UP000257109"/>
    </source>
</evidence>
<proteinExistence type="predicted"/>
<keyword evidence="3" id="KW-1185">Reference proteome</keyword>
<evidence type="ECO:0000256" key="1">
    <source>
        <dbReference type="SAM" id="MobiDB-lite"/>
    </source>
</evidence>